<dbReference type="PRINTS" id="PR00344">
    <property type="entry name" value="BCTRLSENSOR"/>
</dbReference>
<dbReference type="CDD" id="cd00130">
    <property type="entry name" value="PAS"/>
    <property type="match status" value="1"/>
</dbReference>
<evidence type="ECO:0000256" key="2">
    <source>
        <dbReference type="ARBA" id="ARBA00012438"/>
    </source>
</evidence>
<keyword evidence="3" id="KW-0597">Phosphoprotein</keyword>
<dbReference type="PANTHER" id="PTHR45453:SF1">
    <property type="entry name" value="PHOSPHATE REGULON SENSOR PROTEIN PHOR"/>
    <property type="match status" value="1"/>
</dbReference>
<evidence type="ECO:0000313" key="10">
    <source>
        <dbReference type="Proteomes" id="UP000594468"/>
    </source>
</evidence>
<keyword evidence="10" id="KW-1185">Reference proteome</keyword>
<evidence type="ECO:0000256" key="6">
    <source>
        <dbReference type="ARBA" id="ARBA00023012"/>
    </source>
</evidence>
<dbReference type="CDD" id="cd00075">
    <property type="entry name" value="HATPase"/>
    <property type="match status" value="1"/>
</dbReference>
<dbReference type="RefSeq" id="WP_195169600.1">
    <property type="nucleotide sequence ID" value="NZ_CP062983.1"/>
</dbReference>
<dbReference type="InterPro" id="IPR035965">
    <property type="entry name" value="PAS-like_dom_sf"/>
</dbReference>
<dbReference type="InterPro" id="IPR004358">
    <property type="entry name" value="Sig_transdc_His_kin-like_C"/>
</dbReference>
<dbReference type="InterPro" id="IPR036097">
    <property type="entry name" value="HisK_dim/P_sf"/>
</dbReference>
<evidence type="ECO:0000259" key="8">
    <source>
        <dbReference type="PROSITE" id="PS50109"/>
    </source>
</evidence>
<evidence type="ECO:0000256" key="5">
    <source>
        <dbReference type="ARBA" id="ARBA00022777"/>
    </source>
</evidence>
<accession>A0A7S8E6Z3</accession>
<dbReference type="Gene3D" id="3.30.450.20">
    <property type="entry name" value="PAS domain"/>
    <property type="match status" value="1"/>
</dbReference>
<sequence length="337" mass="37826">MTQTLNAIQYYEFIFRSSGEGILIADERMLRHLNPAAAAMLGSTPESFIGKTIREAFKGNHALLNLFEREGSQQLDVRLPRRRLAEGAAETLDTGERIVLLRDITEQRDLDTRRDTLIAAIVHDLKNPISAINGFADLIERYEGNPEKQAHFLKRIQQTTTKLQNVIRPLVDLAWIEAGMPLRHVPIRLDAAIKQAVDNVRPLAREHEVSIATSLQTPLPVVMGDPERLEIVIENMLQNAILYSHAQHPVAIHAWGDEAELYCSVADQGIGIHDDEIESIFDRMYRSEDEQLQDIPGHGLGLTVARTIIRRHGGDMWASSNYGEGTVVTFLLPVVQL</sequence>
<dbReference type="Gene3D" id="1.10.287.130">
    <property type="match status" value="1"/>
</dbReference>
<evidence type="ECO:0000313" key="9">
    <source>
        <dbReference type="EMBL" id="QPC81528.1"/>
    </source>
</evidence>
<evidence type="ECO:0000256" key="3">
    <source>
        <dbReference type="ARBA" id="ARBA00022553"/>
    </source>
</evidence>
<dbReference type="CDD" id="cd00082">
    <property type="entry name" value="HisKA"/>
    <property type="match status" value="1"/>
</dbReference>
<dbReference type="Pfam" id="PF00512">
    <property type="entry name" value="HisKA"/>
    <property type="match status" value="1"/>
</dbReference>
<organism evidence="9 10">
    <name type="scientific">Phototrophicus methaneseepsis</name>
    <dbReference type="NCBI Taxonomy" id="2710758"/>
    <lineage>
        <taxon>Bacteria</taxon>
        <taxon>Bacillati</taxon>
        <taxon>Chloroflexota</taxon>
        <taxon>Candidatus Thermofontia</taxon>
        <taxon>Phototrophicales</taxon>
        <taxon>Phototrophicaceae</taxon>
        <taxon>Phototrophicus</taxon>
    </lineage>
</organism>
<dbReference type="InterPro" id="IPR003594">
    <property type="entry name" value="HATPase_dom"/>
</dbReference>
<dbReference type="GO" id="GO:0004721">
    <property type="term" value="F:phosphoprotein phosphatase activity"/>
    <property type="evidence" value="ECO:0007669"/>
    <property type="project" value="TreeGrafter"/>
</dbReference>
<comment type="catalytic activity">
    <reaction evidence="1">
        <text>ATP + protein L-histidine = ADP + protein N-phospho-L-histidine.</text>
        <dbReference type="EC" id="2.7.13.3"/>
    </reaction>
</comment>
<evidence type="ECO:0000256" key="4">
    <source>
        <dbReference type="ARBA" id="ARBA00022679"/>
    </source>
</evidence>
<dbReference type="InterPro" id="IPR003661">
    <property type="entry name" value="HisK_dim/P_dom"/>
</dbReference>
<protein>
    <recommendedName>
        <fullName evidence="2">histidine kinase</fullName>
        <ecNumber evidence="2">2.7.13.3</ecNumber>
    </recommendedName>
</protein>
<dbReference type="Gene3D" id="3.30.565.10">
    <property type="entry name" value="Histidine kinase-like ATPase, C-terminal domain"/>
    <property type="match status" value="1"/>
</dbReference>
<dbReference type="EC" id="2.7.13.3" evidence="2"/>
<dbReference type="InterPro" id="IPR036890">
    <property type="entry name" value="HATPase_C_sf"/>
</dbReference>
<evidence type="ECO:0000256" key="7">
    <source>
        <dbReference type="ARBA" id="ARBA00023136"/>
    </source>
</evidence>
<name>A0A7S8E6Z3_9CHLR</name>
<dbReference type="SMART" id="SM00387">
    <property type="entry name" value="HATPase_c"/>
    <property type="match status" value="1"/>
</dbReference>
<dbReference type="EMBL" id="CP062983">
    <property type="protein sequence ID" value="QPC81528.1"/>
    <property type="molecule type" value="Genomic_DNA"/>
</dbReference>
<dbReference type="FunFam" id="3.30.565.10:FF:000006">
    <property type="entry name" value="Sensor histidine kinase WalK"/>
    <property type="match status" value="1"/>
</dbReference>
<feature type="domain" description="Histidine kinase" evidence="8">
    <location>
        <begin position="120"/>
        <end position="336"/>
    </location>
</feature>
<dbReference type="SUPFAM" id="SSF55785">
    <property type="entry name" value="PYP-like sensor domain (PAS domain)"/>
    <property type="match status" value="1"/>
</dbReference>
<dbReference type="PANTHER" id="PTHR45453">
    <property type="entry name" value="PHOSPHATE REGULON SENSOR PROTEIN PHOR"/>
    <property type="match status" value="1"/>
</dbReference>
<keyword evidence="4" id="KW-0808">Transferase</keyword>
<gene>
    <name evidence="9" type="ORF">G4Y79_17795</name>
</gene>
<keyword evidence="6" id="KW-0902">Two-component regulatory system</keyword>
<keyword evidence="5 9" id="KW-0418">Kinase</keyword>
<dbReference type="GO" id="GO:0005886">
    <property type="term" value="C:plasma membrane"/>
    <property type="evidence" value="ECO:0007669"/>
    <property type="project" value="TreeGrafter"/>
</dbReference>
<dbReference type="Pfam" id="PF02518">
    <property type="entry name" value="HATPase_c"/>
    <property type="match status" value="1"/>
</dbReference>
<dbReference type="KEGG" id="pmet:G4Y79_17795"/>
<dbReference type="Proteomes" id="UP000594468">
    <property type="component" value="Chromosome"/>
</dbReference>
<dbReference type="GO" id="GO:0016036">
    <property type="term" value="P:cellular response to phosphate starvation"/>
    <property type="evidence" value="ECO:0007669"/>
    <property type="project" value="TreeGrafter"/>
</dbReference>
<dbReference type="SUPFAM" id="SSF47384">
    <property type="entry name" value="Homodimeric domain of signal transducing histidine kinase"/>
    <property type="match status" value="1"/>
</dbReference>
<proteinExistence type="predicted"/>
<dbReference type="SUPFAM" id="SSF55874">
    <property type="entry name" value="ATPase domain of HSP90 chaperone/DNA topoisomerase II/histidine kinase"/>
    <property type="match status" value="1"/>
</dbReference>
<dbReference type="Pfam" id="PF13188">
    <property type="entry name" value="PAS_8"/>
    <property type="match status" value="1"/>
</dbReference>
<dbReference type="InterPro" id="IPR000014">
    <property type="entry name" value="PAS"/>
</dbReference>
<dbReference type="GO" id="GO:0000155">
    <property type="term" value="F:phosphorelay sensor kinase activity"/>
    <property type="evidence" value="ECO:0007669"/>
    <property type="project" value="InterPro"/>
</dbReference>
<dbReference type="PROSITE" id="PS50109">
    <property type="entry name" value="HIS_KIN"/>
    <property type="match status" value="1"/>
</dbReference>
<dbReference type="SMART" id="SM00388">
    <property type="entry name" value="HisKA"/>
    <property type="match status" value="1"/>
</dbReference>
<keyword evidence="7" id="KW-0472">Membrane</keyword>
<reference evidence="9 10" key="1">
    <citation type="submission" date="2020-02" db="EMBL/GenBank/DDBJ databases">
        <authorList>
            <person name="Zheng R.K."/>
            <person name="Sun C.M."/>
        </authorList>
    </citation>
    <scope>NUCLEOTIDE SEQUENCE [LARGE SCALE GENOMIC DNA]</scope>
    <source>
        <strain evidence="10">rifampicinis</strain>
    </source>
</reference>
<dbReference type="AlphaFoldDB" id="A0A7S8E6Z3"/>
<dbReference type="InterPro" id="IPR005467">
    <property type="entry name" value="His_kinase_dom"/>
</dbReference>
<evidence type="ECO:0000256" key="1">
    <source>
        <dbReference type="ARBA" id="ARBA00000085"/>
    </source>
</evidence>
<dbReference type="SMART" id="SM00091">
    <property type="entry name" value="PAS"/>
    <property type="match status" value="1"/>
</dbReference>
<dbReference type="InterPro" id="IPR050351">
    <property type="entry name" value="BphY/WalK/GraS-like"/>
</dbReference>